<keyword evidence="5 8" id="KW-0812">Transmembrane</keyword>
<dbReference type="EMBL" id="QRDQ01000010">
    <property type="protein sequence ID" value="RED22647.1"/>
    <property type="molecule type" value="Genomic_DNA"/>
</dbReference>
<dbReference type="PROSITE" id="PS51012">
    <property type="entry name" value="ABC_TM2"/>
    <property type="match status" value="1"/>
</dbReference>
<evidence type="ECO:0000256" key="4">
    <source>
        <dbReference type="ARBA" id="ARBA00022475"/>
    </source>
</evidence>
<dbReference type="AlphaFoldDB" id="A0A3D9FQE7"/>
<keyword evidence="6 8" id="KW-1133">Transmembrane helix</keyword>
<evidence type="ECO:0000256" key="6">
    <source>
        <dbReference type="ARBA" id="ARBA00022989"/>
    </source>
</evidence>
<proteinExistence type="inferred from homology"/>
<feature type="domain" description="ABC transmembrane type-2" evidence="9">
    <location>
        <begin position="153"/>
        <end position="383"/>
    </location>
</feature>
<name>A0A3D9FQE7_9FLAO</name>
<evidence type="ECO:0000256" key="3">
    <source>
        <dbReference type="ARBA" id="ARBA00022448"/>
    </source>
</evidence>
<feature type="transmembrane region" description="Helical" evidence="8">
    <location>
        <begin position="191"/>
        <end position="213"/>
    </location>
</feature>
<dbReference type="InterPro" id="IPR051449">
    <property type="entry name" value="ABC-2_transporter_component"/>
</dbReference>
<keyword evidence="7 8" id="KW-0472">Membrane</keyword>
<reference evidence="10 11" key="1">
    <citation type="submission" date="2018-07" db="EMBL/GenBank/DDBJ databases">
        <title>Genomic Encyclopedia of Archaeal and Bacterial Type Strains, Phase II (KMG-II): from individual species to whole genera.</title>
        <authorList>
            <person name="Goeker M."/>
        </authorList>
    </citation>
    <scope>NUCLEOTIDE SEQUENCE [LARGE SCALE GENOMIC DNA]</scope>
    <source>
        <strain evidence="10 11">DSM 25795</strain>
    </source>
</reference>
<evidence type="ECO:0000313" key="10">
    <source>
        <dbReference type="EMBL" id="RED22647.1"/>
    </source>
</evidence>
<dbReference type="GO" id="GO:0005886">
    <property type="term" value="C:plasma membrane"/>
    <property type="evidence" value="ECO:0007669"/>
    <property type="project" value="UniProtKB-SubCell"/>
</dbReference>
<evidence type="ECO:0000256" key="8">
    <source>
        <dbReference type="SAM" id="Phobius"/>
    </source>
</evidence>
<keyword evidence="11" id="KW-1185">Reference proteome</keyword>
<dbReference type="Gene3D" id="3.40.1710.10">
    <property type="entry name" value="abc type-2 transporter like domain"/>
    <property type="match status" value="1"/>
</dbReference>
<dbReference type="InterPro" id="IPR013525">
    <property type="entry name" value="ABC2_TM"/>
</dbReference>
<sequence>MKFFMNWHEMPKERLTNMKKLLAFIRKEFYHVFRDKRTLLILFGLPVVQIILFGFALSNEVKNIGIAIQDNSRDIHTENIIRKIQSSSYFKVEAPILNYKDIENRFKDGSIKCAVIFPSNFSSDLQRSGGAKTQLIADASDPNTATIVTNYLTSIVYDYQQQLNPTTQLNYQIVTEIRQLYNEEQNGSLNFIPGVIALIFMIVSTALTSVSVVREKELGTMEILLVSPFKPIMVLIAKAIPYLVLSLINFILILFLSVYLLHVEIKGSFLLLFAESILFIITCLSLGLLISNVTDSQQTAMLISMMGMMLPTLILTGFMFPLENMPWIFRMVSHILPSRYYYTIVKAVMLKGLGFEFVWKETLILAGMAIFLLAIALKKFKIRLS</sequence>
<accession>A0A3D9FQE7</accession>
<dbReference type="PANTHER" id="PTHR30294:SF29">
    <property type="entry name" value="MULTIDRUG ABC TRANSPORTER PERMEASE YBHS-RELATED"/>
    <property type="match status" value="1"/>
</dbReference>
<evidence type="ECO:0000256" key="2">
    <source>
        <dbReference type="ARBA" id="ARBA00007783"/>
    </source>
</evidence>
<evidence type="ECO:0000313" key="11">
    <source>
        <dbReference type="Proteomes" id="UP000257004"/>
    </source>
</evidence>
<dbReference type="PANTHER" id="PTHR30294">
    <property type="entry name" value="MEMBRANE COMPONENT OF ABC TRANSPORTER YHHJ-RELATED"/>
    <property type="match status" value="1"/>
</dbReference>
<evidence type="ECO:0000256" key="5">
    <source>
        <dbReference type="ARBA" id="ARBA00022692"/>
    </source>
</evidence>
<organism evidence="10 11">
    <name type="scientific">Flavobacterium cutihirudinis</name>
    <dbReference type="NCBI Taxonomy" id="1265740"/>
    <lineage>
        <taxon>Bacteria</taxon>
        <taxon>Pseudomonadati</taxon>
        <taxon>Bacteroidota</taxon>
        <taxon>Flavobacteriia</taxon>
        <taxon>Flavobacteriales</taxon>
        <taxon>Flavobacteriaceae</taxon>
        <taxon>Flavobacterium</taxon>
    </lineage>
</organism>
<comment type="caution">
    <text evidence="10">The sequence shown here is derived from an EMBL/GenBank/DDBJ whole genome shotgun (WGS) entry which is preliminary data.</text>
</comment>
<gene>
    <name evidence="10" type="ORF">BD847_3277</name>
</gene>
<dbReference type="InterPro" id="IPR047817">
    <property type="entry name" value="ABC2_TM_bact-type"/>
</dbReference>
<dbReference type="Proteomes" id="UP000257004">
    <property type="component" value="Unassembled WGS sequence"/>
</dbReference>
<feature type="transmembrane region" description="Helical" evidence="8">
    <location>
        <begin position="357"/>
        <end position="377"/>
    </location>
</feature>
<feature type="transmembrane region" description="Helical" evidence="8">
    <location>
        <begin position="234"/>
        <end position="261"/>
    </location>
</feature>
<evidence type="ECO:0000256" key="1">
    <source>
        <dbReference type="ARBA" id="ARBA00004651"/>
    </source>
</evidence>
<keyword evidence="3" id="KW-0813">Transport</keyword>
<dbReference type="Pfam" id="PF12698">
    <property type="entry name" value="ABC2_membrane_3"/>
    <property type="match status" value="1"/>
</dbReference>
<dbReference type="GO" id="GO:0140359">
    <property type="term" value="F:ABC-type transporter activity"/>
    <property type="evidence" value="ECO:0007669"/>
    <property type="project" value="InterPro"/>
</dbReference>
<protein>
    <submittedName>
        <fullName evidence="10">ABC-2 type transport system permease protein</fullName>
    </submittedName>
</protein>
<comment type="similarity">
    <text evidence="2">Belongs to the ABC-2 integral membrane protein family.</text>
</comment>
<evidence type="ECO:0000256" key="7">
    <source>
        <dbReference type="ARBA" id="ARBA00023136"/>
    </source>
</evidence>
<comment type="subcellular location">
    <subcellularLocation>
        <location evidence="1">Cell membrane</location>
        <topology evidence="1">Multi-pass membrane protein</topology>
    </subcellularLocation>
</comment>
<feature type="transmembrane region" description="Helical" evidence="8">
    <location>
        <begin position="302"/>
        <end position="322"/>
    </location>
</feature>
<keyword evidence="4" id="KW-1003">Cell membrane</keyword>
<evidence type="ECO:0000259" key="9">
    <source>
        <dbReference type="PROSITE" id="PS51012"/>
    </source>
</evidence>
<feature type="transmembrane region" description="Helical" evidence="8">
    <location>
        <begin position="267"/>
        <end position="290"/>
    </location>
</feature>